<keyword evidence="3" id="KW-1185">Reference proteome</keyword>
<sequence length="204" mass="23546">MKSIYEKALGKDYDNLHPALQKKFGLTSGSKKIAIGTGIMKRIWGGNILMKPILRIGVTKHLTFPERGEHIPFTLENVAYENDRGEECFAWIRQFNFNKPRNFDAIMTFNMKKNNITDYLGLHHDFISDISLQVLDNGGIKITSSPIRYKRVTLPKAINGQAEVIEWYDDSTEQFHIFVEVKNHYFGTIFGYEGTFSIQYKTIK</sequence>
<reference evidence="2 3" key="1">
    <citation type="journal article" date="2001" name="FEMS Microbiol. Lett.">
        <title>Oceanobacillus iheyensis gen. nov., sp. nov., a deep-sea extremely halotolerant and alkaliphilic species isolated from a depth of 1050 m on the Iheya Ridge.</title>
        <authorList>
            <person name="Lu J."/>
            <person name="Nogi Y."/>
            <person name="Takami H."/>
        </authorList>
    </citation>
    <scope>NUCLEOTIDE SEQUENCE [LARGE SCALE GENOMIC DNA]</scope>
    <source>
        <strain evidence="3">DSM 14371 / CIP 107618 / JCM 11309 / KCTC 3954 / HTE831</strain>
    </source>
</reference>
<evidence type="ECO:0000259" key="1">
    <source>
        <dbReference type="Pfam" id="PF13761"/>
    </source>
</evidence>
<dbReference type="Pfam" id="PF13761">
    <property type="entry name" value="DUF4166"/>
    <property type="match status" value="1"/>
</dbReference>
<dbReference type="AlphaFoldDB" id="Q8ESB2"/>
<reference evidence="2 3" key="2">
    <citation type="journal article" date="2002" name="Nucleic Acids Res.">
        <title>Genome sequence of Oceanobacillus iheyensis isolated from the Iheya Ridge and its unexpected adaptive capabilities to extreme environments.</title>
        <authorList>
            <person name="Takami H."/>
            <person name="Takaki Y."/>
            <person name="Uchiyama I."/>
        </authorList>
    </citation>
    <scope>NUCLEOTIDE SEQUENCE [LARGE SCALE GENOMIC DNA]</scope>
    <source>
        <strain evidence="3">DSM 14371 / CIP 107618 / JCM 11309 / KCTC 3954 / HTE831</strain>
    </source>
</reference>
<organism evidence="2 3">
    <name type="scientific">Oceanobacillus iheyensis (strain DSM 14371 / CIP 107618 / JCM 11309 / KCTC 3954 / HTE831)</name>
    <dbReference type="NCBI Taxonomy" id="221109"/>
    <lineage>
        <taxon>Bacteria</taxon>
        <taxon>Bacillati</taxon>
        <taxon>Bacillota</taxon>
        <taxon>Bacilli</taxon>
        <taxon>Bacillales</taxon>
        <taxon>Bacillaceae</taxon>
        <taxon>Oceanobacillus</taxon>
    </lineage>
</organism>
<dbReference type="KEGG" id="oih:OB0729"/>
<evidence type="ECO:0000313" key="3">
    <source>
        <dbReference type="Proteomes" id="UP000000822"/>
    </source>
</evidence>
<evidence type="ECO:0000313" key="2">
    <source>
        <dbReference type="EMBL" id="BAC12685.1"/>
    </source>
</evidence>
<dbReference type="HOGENOM" id="CLU_105870_0_0_9"/>
<gene>
    <name evidence="2" type="ordered locus">OB0729</name>
</gene>
<dbReference type="InterPro" id="IPR025311">
    <property type="entry name" value="DUF4166"/>
</dbReference>
<dbReference type="eggNOG" id="ENOG502ZG4P">
    <property type="taxonomic scope" value="Bacteria"/>
</dbReference>
<dbReference type="RefSeq" id="WP_011065137.1">
    <property type="nucleotide sequence ID" value="NC_004193.1"/>
</dbReference>
<protein>
    <submittedName>
        <fullName evidence="2">Hypothetical conserved protein</fullName>
    </submittedName>
</protein>
<accession>Q8ESB2</accession>
<dbReference type="EMBL" id="BA000028">
    <property type="protein sequence ID" value="BAC12685.1"/>
    <property type="molecule type" value="Genomic_DNA"/>
</dbReference>
<dbReference type="Proteomes" id="UP000000822">
    <property type="component" value="Chromosome"/>
</dbReference>
<proteinExistence type="predicted"/>
<feature type="domain" description="DUF4166" evidence="1">
    <location>
        <begin position="16"/>
        <end position="196"/>
    </location>
</feature>
<name>Q8ESB2_OCEIH</name>
<dbReference type="OrthoDB" id="2448833at2"/>
<dbReference type="STRING" id="221109.gene:10732950"/>